<dbReference type="Pfam" id="PF08534">
    <property type="entry name" value="Redoxin"/>
    <property type="match status" value="1"/>
</dbReference>
<protein>
    <recommendedName>
        <fullName evidence="8">Thiol peroxidase</fullName>
        <shortName evidence="8">Tpx</shortName>
        <ecNumber evidence="8">1.11.1.24</ecNumber>
    </recommendedName>
    <alternativeName>
        <fullName evidence="8">Peroxiredoxin tpx</fullName>
        <shortName evidence="8">Prx</shortName>
    </alternativeName>
    <alternativeName>
        <fullName evidence="8">Thioredoxin peroxidase</fullName>
    </alternativeName>
    <alternativeName>
        <fullName evidence="8">Thioredoxin-dependent peroxiredoxin</fullName>
    </alternativeName>
</protein>
<dbReference type="Proteomes" id="UP000183920">
    <property type="component" value="Unassembled WGS sequence"/>
</dbReference>
<keyword evidence="4 8" id="KW-0560">Oxidoreductase</keyword>
<dbReference type="NCBIfam" id="NF001808">
    <property type="entry name" value="PRK00522.1"/>
    <property type="match status" value="1"/>
</dbReference>
<sequence>MAHQVTLQGNAVTLAGNFPTVGQKAADFSLVGKDLNDVSLANFAGKRKVLNIFPSVDTGVCAASVRQFNKVANELNNTVVLCISADLPFAQARFCGAEGLANVVTLSTMRGTEFKENYGVAITSGPLAGLTSRAVIVLDENNTVIYTQLVDEITTEPNYDDALKALK</sequence>
<keyword evidence="2 8" id="KW-0575">Peroxidase</keyword>
<dbReference type="InterPro" id="IPR036249">
    <property type="entry name" value="Thioredoxin-like_sf"/>
</dbReference>
<organism evidence="10 11">
    <name type="scientific">Proteus penneri</name>
    <dbReference type="NCBI Taxonomy" id="102862"/>
    <lineage>
        <taxon>Bacteria</taxon>
        <taxon>Pseudomonadati</taxon>
        <taxon>Pseudomonadota</taxon>
        <taxon>Gammaproteobacteria</taxon>
        <taxon>Enterobacterales</taxon>
        <taxon>Morganellaceae</taxon>
        <taxon>Proteus</taxon>
    </lineage>
</organism>
<dbReference type="PANTHER" id="PTHR43110:SF1">
    <property type="entry name" value="THIOL PEROXIDASE"/>
    <property type="match status" value="1"/>
</dbReference>
<dbReference type="InterPro" id="IPR050455">
    <property type="entry name" value="Tpx_Peroxidase_subfamily"/>
</dbReference>
<comment type="miscellaneous">
    <text evidence="8">The active site is a conserved redox-active cysteine residue, the peroxidatic cysteine (C(P)), which makes the nucleophilic attack on the peroxide substrate. The peroxide oxidizes the C(P)-SH to cysteine sulfenic acid (C(P)-SOH), which then reacts with another cysteine residue, the resolving cysteine (C(R)), to form a disulfide bridge. The disulfide is subsequently reduced by an appropriate electron donor to complete the catalytic cycle. In this atypical 2-Cys peroxiredoxin, C(R) is present in the same subunit to form an intramolecular disulfide. The disulfide is subsequently reduced by thioredoxin.</text>
</comment>
<dbReference type="HAMAP" id="MF_00269">
    <property type="entry name" value="Tpx"/>
    <property type="match status" value="1"/>
</dbReference>
<gene>
    <name evidence="8 10" type="primary">tpx</name>
    <name evidence="10" type="ORF">BN1804_00037</name>
</gene>
<feature type="active site" description="Cysteine sulfenic acid (-SOH) intermediate" evidence="8">
    <location>
        <position position="61"/>
    </location>
</feature>
<evidence type="ECO:0000256" key="3">
    <source>
        <dbReference type="ARBA" id="ARBA00022862"/>
    </source>
</evidence>
<dbReference type="CDD" id="cd03014">
    <property type="entry name" value="PRX_Atyp2cys"/>
    <property type="match status" value="1"/>
</dbReference>
<evidence type="ECO:0000256" key="6">
    <source>
        <dbReference type="ARBA" id="ARBA00023284"/>
    </source>
</evidence>
<dbReference type="InterPro" id="IPR018219">
    <property type="entry name" value="Tpx_CS"/>
</dbReference>
<comment type="function">
    <text evidence="8">Thiol-specific peroxidase that catalyzes the reduction of hydrogen peroxide and organic hydroperoxides to water and alcohols, respectively. Plays a role in cell protection against oxidative stress by detoxifying peroxides.</text>
</comment>
<dbReference type="EC" id="1.11.1.24" evidence="8"/>
<evidence type="ECO:0000256" key="2">
    <source>
        <dbReference type="ARBA" id="ARBA00022559"/>
    </source>
</evidence>
<dbReference type="GO" id="GO:0008379">
    <property type="term" value="F:thioredoxin peroxidase activity"/>
    <property type="evidence" value="ECO:0007669"/>
    <property type="project" value="UniProtKB-UniRule"/>
</dbReference>
<evidence type="ECO:0000313" key="10">
    <source>
        <dbReference type="EMBL" id="CRL58874.1"/>
    </source>
</evidence>
<dbReference type="PROSITE" id="PS01265">
    <property type="entry name" value="TPX"/>
    <property type="match status" value="1"/>
</dbReference>
<dbReference type="GO" id="GO:0034599">
    <property type="term" value="P:cellular response to oxidative stress"/>
    <property type="evidence" value="ECO:0007669"/>
    <property type="project" value="UniProtKB-ARBA"/>
</dbReference>
<reference evidence="11" key="1">
    <citation type="submission" date="2015-06" db="EMBL/GenBank/DDBJ databases">
        <authorList>
            <person name="Urmite Genomes"/>
        </authorList>
    </citation>
    <scope>NUCLEOTIDE SEQUENCE [LARGE SCALE GENOMIC DNA]</scope>
    <source>
        <strain evidence="11">CSUR P1867</strain>
    </source>
</reference>
<evidence type="ECO:0000259" key="9">
    <source>
        <dbReference type="PROSITE" id="PS51352"/>
    </source>
</evidence>
<name>A0A0G4PZP9_9GAMM</name>
<dbReference type="InterPro" id="IPR013766">
    <property type="entry name" value="Thioredoxin_domain"/>
</dbReference>
<comment type="subunit">
    <text evidence="1 8">Homodimer.</text>
</comment>
<dbReference type="RefSeq" id="WP_072062529.1">
    <property type="nucleotide sequence ID" value="NZ_CVRY01000001.1"/>
</dbReference>
<comment type="similarity">
    <text evidence="8">Belongs to the peroxiredoxin family. Tpx subfamily.</text>
</comment>
<dbReference type="AlphaFoldDB" id="A0A0G4PZP9"/>
<dbReference type="PANTHER" id="PTHR43110">
    <property type="entry name" value="THIOL PEROXIDASE"/>
    <property type="match status" value="1"/>
</dbReference>
<dbReference type="FunFam" id="3.40.30.10:FF:000056">
    <property type="entry name" value="Thiol peroxidase"/>
    <property type="match status" value="1"/>
</dbReference>
<dbReference type="PROSITE" id="PS51352">
    <property type="entry name" value="THIOREDOXIN_2"/>
    <property type="match status" value="1"/>
</dbReference>
<evidence type="ECO:0000256" key="4">
    <source>
        <dbReference type="ARBA" id="ARBA00023002"/>
    </source>
</evidence>
<evidence type="ECO:0000256" key="1">
    <source>
        <dbReference type="ARBA" id="ARBA00011738"/>
    </source>
</evidence>
<keyword evidence="5 8" id="KW-1015">Disulfide bond</keyword>
<accession>A0A0G4PZP9</accession>
<dbReference type="EMBL" id="CVRY01000001">
    <property type="protein sequence ID" value="CRL58874.1"/>
    <property type="molecule type" value="Genomic_DNA"/>
</dbReference>
<dbReference type="SUPFAM" id="SSF52833">
    <property type="entry name" value="Thioredoxin-like"/>
    <property type="match status" value="1"/>
</dbReference>
<proteinExistence type="inferred from homology"/>
<feature type="domain" description="Thioredoxin" evidence="9">
    <location>
        <begin position="19"/>
        <end position="167"/>
    </location>
</feature>
<evidence type="ECO:0000256" key="5">
    <source>
        <dbReference type="ARBA" id="ARBA00023157"/>
    </source>
</evidence>
<keyword evidence="6 8" id="KW-0676">Redox-active center</keyword>
<dbReference type="Gene3D" id="3.40.30.10">
    <property type="entry name" value="Glutaredoxin"/>
    <property type="match status" value="1"/>
</dbReference>
<feature type="disulfide bond" description="Redox-active" evidence="8">
    <location>
        <begin position="61"/>
        <end position="95"/>
    </location>
</feature>
<dbReference type="InterPro" id="IPR013740">
    <property type="entry name" value="Redoxin"/>
</dbReference>
<keyword evidence="3 8" id="KW-0049">Antioxidant</keyword>
<evidence type="ECO:0000256" key="7">
    <source>
        <dbReference type="ARBA" id="ARBA00049091"/>
    </source>
</evidence>
<comment type="catalytic activity">
    <reaction evidence="7 8">
        <text>a hydroperoxide + [thioredoxin]-dithiol = an alcohol + [thioredoxin]-disulfide + H2O</text>
        <dbReference type="Rhea" id="RHEA:62620"/>
        <dbReference type="Rhea" id="RHEA-COMP:10698"/>
        <dbReference type="Rhea" id="RHEA-COMP:10700"/>
        <dbReference type="ChEBI" id="CHEBI:15377"/>
        <dbReference type="ChEBI" id="CHEBI:29950"/>
        <dbReference type="ChEBI" id="CHEBI:30879"/>
        <dbReference type="ChEBI" id="CHEBI:35924"/>
        <dbReference type="ChEBI" id="CHEBI:50058"/>
        <dbReference type="EC" id="1.11.1.24"/>
    </reaction>
</comment>
<dbReference type="InterPro" id="IPR002065">
    <property type="entry name" value="TPX"/>
</dbReference>
<evidence type="ECO:0000256" key="8">
    <source>
        <dbReference type="HAMAP-Rule" id="MF_00269"/>
    </source>
</evidence>
<evidence type="ECO:0000313" key="11">
    <source>
        <dbReference type="Proteomes" id="UP000183920"/>
    </source>
</evidence>